<dbReference type="PANTHER" id="PTHR42865:SF7">
    <property type="entry name" value="PROTON_GLUTAMATE-ASPARTATE SYMPORTER"/>
    <property type="match status" value="1"/>
</dbReference>
<evidence type="ECO:0000256" key="6">
    <source>
        <dbReference type="ARBA" id="ARBA00023136"/>
    </source>
</evidence>
<feature type="transmembrane region" description="Helical" evidence="7">
    <location>
        <begin position="353"/>
        <end position="376"/>
    </location>
</feature>
<feature type="transmembrane region" description="Helical" evidence="7">
    <location>
        <begin position="176"/>
        <end position="200"/>
    </location>
</feature>
<dbReference type="SUPFAM" id="SSF118215">
    <property type="entry name" value="Proton glutamate symport protein"/>
    <property type="match status" value="1"/>
</dbReference>
<feature type="transmembrane region" description="Helical" evidence="7">
    <location>
        <begin position="220"/>
        <end position="241"/>
    </location>
</feature>
<evidence type="ECO:0000256" key="1">
    <source>
        <dbReference type="ARBA" id="ARBA00004651"/>
    </source>
</evidence>
<accession>A0A413FIL5</accession>
<name>A0A413FIL5_9FIRM</name>
<evidence type="ECO:0000256" key="5">
    <source>
        <dbReference type="ARBA" id="ARBA00022989"/>
    </source>
</evidence>
<evidence type="ECO:0000313" key="8">
    <source>
        <dbReference type="EMBL" id="RGX31311.1"/>
    </source>
</evidence>
<dbReference type="InterPro" id="IPR001991">
    <property type="entry name" value="Na-dicarboxylate_symporter"/>
</dbReference>
<feature type="transmembrane region" description="Helical" evidence="7">
    <location>
        <begin position="12"/>
        <end position="31"/>
    </location>
</feature>
<evidence type="ECO:0000256" key="3">
    <source>
        <dbReference type="ARBA" id="ARBA00022475"/>
    </source>
</evidence>
<dbReference type="PANTHER" id="PTHR42865">
    <property type="entry name" value="PROTON/GLUTAMATE-ASPARTATE SYMPORTER"/>
    <property type="match status" value="1"/>
</dbReference>
<protein>
    <submittedName>
        <fullName evidence="8">Dicarboxylate/amino acid:cation symporter</fullName>
    </submittedName>
</protein>
<dbReference type="Pfam" id="PF00375">
    <property type="entry name" value="SDF"/>
    <property type="match status" value="1"/>
</dbReference>
<dbReference type="GO" id="GO:0005886">
    <property type="term" value="C:plasma membrane"/>
    <property type="evidence" value="ECO:0007669"/>
    <property type="project" value="UniProtKB-SubCell"/>
</dbReference>
<keyword evidence="4 7" id="KW-0812">Transmembrane</keyword>
<keyword evidence="6 7" id="KW-0472">Membrane</keyword>
<keyword evidence="3" id="KW-1003">Cell membrane</keyword>
<keyword evidence="5 7" id="KW-1133">Transmembrane helix</keyword>
<evidence type="ECO:0000256" key="2">
    <source>
        <dbReference type="ARBA" id="ARBA00022448"/>
    </source>
</evidence>
<dbReference type="InterPro" id="IPR036458">
    <property type="entry name" value="Na:dicarbo_symporter_sf"/>
</dbReference>
<dbReference type="GO" id="GO:0015293">
    <property type="term" value="F:symporter activity"/>
    <property type="evidence" value="ECO:0007669"/>
    <property type="project" value="UniProtKB-KW"/>
</dbReference>
<evidence type="ECO:0000313" key="9">
    <source>
        <dbReference type="Proteomes" id="UP000283880"/>
    </source>
</evidence>
<dbReference type="AlphaFoldDB" id="A0A413FIL5"/>
<gene>
    <name evidence="8" type="ORF">DWV29_05330</name>
</gene>
<feature type="transmembrane region" description="Helical" evidence="7">
    <location>
        <begin position="324"/>
        <end position="341"/>
    </location>
</feature>
<dbReference type="EMBL" id="QSBM01000003">
    <property type="protein sequence ID" value="RGX31311.1"/>
    <property type="molecule type" value="Genomic_DNA"/>
</dbReference>
<sequence length="416" mass="43748">MDKKSIWKSYRFPIILVIGIVVGALLGVTLGEKATVLKPLGDIFLNLMFTIVVPMVFVSITTAVGNMVNMKRLGKILGNLVLTFIVTGLFAAALVLTVVNIWPPAANTSIQFANAEMAEAASVGDMIVNSLTVNDFSGLMSRSNMLPIIVFAIISGICVSACGGEESPVGKLLNNLNDIIFKIVGLIMKLAPIGLGAYFANLVGEFGPELIGDYGRSMLVYYPMCLVYVAVAFPAYAYFAGGTEGVKRMLKNIFSPAITAFATQSSVATIPVNMEACKKMGVPEDISNIVLPMGATMHMDGSVLSSIVKIAFLFGVFGQPFTGVGTYAMAIVVAILSAFVLSGAPGGGLVGEMLIVSLFGFPAEAFPLIATLGFLFDPAATCLNASGDAIASMMIARMVEGKEWLAKRIASGEVEA</sequence>
<reference evidence="8 9" key="1">
    <citation type="submission" date="2018-08" db="EMBL/GenBank/DDBJ databases">
        <title>A genome reference for cultivated species of the human gut microbiota.</title>
        <authorList>
            <person name="Zou Y."/>
            <person name="Xue W."/>
            <person name="Luo G."/>
        </authorList>
    </citation>
    <scope>NUCLEOTIDE SEQUENCE [LARGE SCALE GENOMIC DNA]</scope>
    <source>
        <strain evidence="8 9">AF04-15</strain>
    </source>
</reference>
<comment type="caution">
    <text evidence="8">The sequence shown here is derived from an EMBL/GenBank/DDBJ whole genome shotgun (WGS) entry which is preliminary data.</text>
</comment>
<dbReference type="RefSeq" id="WP_007717172.1">
    <property type="nucleotide sequence ID" value="NZ_BAABXR010000001.1"/>
</dbReference>
<dbReference type="Proteomes" id="UP000283880">
    <property type="component" value="Unassembled WGS sequence"/>
</dbReference>
<dbReference type="PRINTS" id="PR00173">
    <property type="entry name" value="EDTRNSPORT"/>
</dbReference>
<feature type="transmembrane region" description="Helical" evidence="7">
    <location>
        <begin position="145"/>
        <end position="164"/>
    </location>
</feature>
<evidence type="ECO:0000256" key="4">
    <source>
        <dbReference type="ARBA" id="ARBA00022692"/>
    </source>
</evidence>
<dbReference type="Gene3D" id="1.10.3860.10">
    <property type="entry name" value="Sodium:dicarboxylate symporter"/>
    <property type="match status" value="1"/>
</dbReference>
<proteinExistence type="predicted"/>
<feature type="transmembrane region" description="Helical" evidence="7">
    <location>
        <begin position="301"/>
        <end position="318"/>
    </location>
</feature>
<keyword evidence="2" id="KW-0813">Transport</keyword>
<feature type="transmembrane region" description="Helical" evidence="7">
    <location>
        <begin position="76"/>
        <end position="102"/>
    </location>
</feature>
<dbReference type="GO" id="GO:0006835">
    <property type="term" value="P:dicarboxylic acid transport"/>
    <property type="evidence" value="ECO:0007669"/>
    <property type="project" value="TreeGrafter"/>
</dbReference>
<comment type="subcellular location">
    <subcellularLocation>
        <location evidence="1">Cell membrane</location>
        <topology evidence="1">Multi-pass membrane protein</topology>
    </subcellularLocation>
</comment>
<organism evidence="8 9">
    <name type="scientific">Enterocloster asparagiformis</name>
    <dbReference type="NCBI Taxonomy" id="333367"/>
    <lineage>
        <taxon>Bacteria</taxon>
        <taxon>Bacillati</taxon>
        <taxon>Bacillota</taxon>
        <taxon>Clostridia</taxon>
        <taxon>Lachnospirales</taxon>
        <taxon>Lachnospiraceae</taxon>
        <taxon>Enterocloster</taxon>
    </lineage>
</organism>
<evidence type="ECO:0000256" key="7">
    <source>
        <dbReference type="SAM" id="Phobius"/>
    </source>
</evidence>
<feature type="transmembrane region" description="Helical" evidence="7">
    <location>
        <begin position="43"/>
        <end position="64"/>
    </location>
</feature>
<dbReference type="OrthoDB" id="9768885at2"/>